<feature type="transmembrane region" description="Helical" evidence="1">
    <location>
        <begin position="234"/>
        <end position="252"/>
    </location>
</feature>
<feature type="transmembrane region" description="Helical" evidence="1">
    <location>
        <begin position="116"/>
        <end position="138"/>
    </location>
</feature>
<proteinExistence type="predicted"/>
<name>J1I0D5_9ACTO</name>
<evidence type="ECO:0000256" key="1">
    <source>
        <dbReference type="SAM" id="Phobius"/>
    </source>
</evidence>
<dbReference type="AlphaFoldDB" id="J1I0D5"/>
<dbReference type="PATRIC" id="fig|1125717.3.peg.62"/>
<feature type="transmembrane region" description="Helical" evidence="1">
    <location>
        <begin position="150"/>
        <end position="172"/>
    </location>
</feature>
<dbReference type="Pfam" id="PF12730">
    <property type="entry name" value="ABC2_membrane_4"/>
    <property type="match status" value="1"/>
</dbReference>
<evidence type="ECO:0000313" key="3">
    <source>
        <dbReference type="Proteomes" id="UP000004578"/>
    </source>
</evidence>
<gene>
    <name evidence="2" type="ORF">HMPREF1317_1291</name>
</gene>
<accession>J1I0D5</accession>
<keyword evidence="1" id="KW-1133">Transmembrane helix</keyword>
<keyword evidence="1" id="KW-0472">Membrane</keyword>
<protein>
    <submittedName>
        <fullName evidence="2">ABC-2 family transporter protein</fullName>
    </submittedName>
</protein>
<comment type="caution">
    <text evidence="2">The sequence shown here is derived from an EMBL/GenBank/DDBJ whole genome shotgun (WGS) entry which is preliminary data.</text>
</comment>
<feature type="transmembrane region" description="Helical" evidence="1">
    <location>
        <begin position="61"/>
        <end position="83"/>
    </location>
</feature>
<sequence>MMGAMARRMLLVRLEAAKMRRLHTIPVVAVAVAAAVALSCMNLFRPEAPVVGADPDAWPWASLLLNAAMMNALVHPVLVAVIASRQTDIENTGAGWTLNSTTGVGPGALCRAKTTLLAAVLALAVAAETAATIGLARVRGYTVPLEWGQWIQYAVLLWLVDGVFVGAHVWLAAKWDNQLICVGVGLLGAFTAMYMLLAPSAIARMVPWGYYAVITNTRLVDRQAGGVRYGSIDLPWVVGFLLLALAVLAWATHRMDRVER</sequence>
<evidence type="ECO:0000313" key="2">
    <source>
        <dbReference type="EMBL" id="EJF51698.1"/>
    </source>
</evidence>
<feature type="transmembrane region" description="Helical" evidence="1">
    <location>
        <begin position="179"/>
        <end position="202"/>
    </location>
</feature>
<keyword evidence="3" id="KW-1185">Reference proteome</keyword>
<dbReference type="Proteomes" id="UP000004578">
    <property type="component" value="Unassembled WGS sequence"/>
</dbReference>
<organism evidence="2 3">
    <name type="scientific">Schaalia georgiae F0490</name>
    <dbReference type="NCBI Taxonomy" id="1125717"/>
    <lineage>
        <taxon>Bacteria</taxon>
        <taxon>Bacillati</taxon>
        <taxon>Actinomycetota</taxon>
        <taxon>Actinomycetes</taxon>
        <taxon>Actinomycetales</taxon>
        <taxon>Actinomycetaceae</taxon>
        <taxon>Schaalia</taxon>
    </lineage>
</organism>
<reference evidence="2 3" key="1">
    <citation type="submission" date="2012-05" db="EMBL/GenBank/DDBJ databases">
        <authorList>
            <person name="Harkins D.M."/>
            <person name="Madupu R."/>
            <person name="Durkin A.S."/>
            <person name="Torralba M."/>
            <person name="Methe B."/>
            <person name="Sutton G.G."/>
            <person name="Nelson K.E."/>
        </authorList>
    </citation>
    <scope>NUCLEOTIDE SEQUENCE [LARGE SCALE GENOMIC DNA]</scope>
    <source>
        <strain evidence="2 3">F0490</strain>
    </source>
</reference>
<dbReference type="EMBL" id="AKFS01000007">
    <property type="protein sequence ID" value="EJF51698.1"/>
    <property type="molecule type" value="Genomic_DNA"/>
</dbReference>
<keyword evidence="1" id="KW-0812">Transmembrane</keyword>